<dbReference type="SMART" id="SM00501">
    <property type="entry name" value="BRIGHT"/>
    <property type="match status" value="1"/>
</dbReference>
<feature type="compositionally biased region" description="Basic and acidic residues" evidence="10">
    <location>
        <begin position="1102"/>
        <end position="1123"/>
    </location>
</feature>
<keyword evidence="4" id="KW-0156">Chromatin regulator</keyword>
<evidence type="ECO:0000256" key="3">
    <source>
        <dbReference type="ARBA" id="ARBA00022843"/>
    </source>
</evidence>
<evidence type="ECO:0000256" key="6">
    <source>
        <dbReference type="ARBA" id="ARBA00023125"/>
    </source>
</evidence>
<feature type="compositionally biased region" description="Low complexity" evidence="10">
    <location>
        <begin position="377"/>
        <end position="389"/>
    </location>
</feature>
<evidence type="ECO:0000256" key="8">
    <source>
        <dbReference type="ARBA" id="ARBA00023242"/>
    </source>
</evidence>
<feature type="compositionally biased region" description="Acidic residues" evidence="10">
    <location>
        <begin position="1437"/>
        <end position="1460"/>
    </location>
</feature>
<feature type="compositionally biased region" description="Polar residues" evidence="10">
    <location>
        <begin position="740"/>
        <end position="749"/>
    </location>
</feature>
<feature type="compositionally biased region" description="Low complexity" evidence="10">
    <location>
        <begin position="1139"/>
        <end position="1153"/>
    </location>
</feature>
<dbReference type="Pfam" id="PF01388">
    <property type="entry name" value="ARID"/>
    <property type="match status" value="1"/>
</dbReference>
<feature type="compositionally biased region" description="Low complexity" evidence="10">
    <location>
        <begin position="1499"/>
        <end position="1512"/>
    </location>
</feature>
<dbReference type="InterPro" id="IPR001606">
    <property type="entry name" value="ARID_dom"/>
</dbReference>
<feature type="compositionally biased region" description="Basic and acidic residues" evidence="10">
    <location>
        <begin position="866"/>
        <end position="875"/>
    </location>
</feature>
<feature type="region of interest" description="Disordered" evidence="10">
    <location>
        <begin position="1314"/>
        <end position="1825"/>
    </location>
</feature>
<dbReference type="SUPFAM" id="SSF63748">
    <property type="entry name" value="Tudor/PWWP/MBT"/>
    <property type="match status" value="1"/>
</dbReference>
<feature type="compositionally biased region" description="Basic and acidic residues" evidence="10">
    <location>
        <begin position="1476"/>
        <end position="1496"/>
    </location>
</feature>
<keyword evidence="7" id="KW-0804">Transcription</keyword>
<feature type="compositionally biased region" description="Basic and acidic residues" evidence="10">
    <location>
        <begin position="1735"/>
        <end position="1748"/>
    </location>
</feature>
<dbReference type="InterPro" id="IPR012603">
    <property type="entry name" value="ARID4A/B_PWWP"/>
</dbReference>
<feature type="region of interest" description="Disordered" evidence="10">
    <location>
        <begin position="505"/>
        <end position="528"/>
    </location>
</feature>
<feature type="compositionally biased region" description="Polar residues" evidence="10">
    <location>
        <begin position="390"/>
        <end position="400"/>
    </location>
</feature>
<feature type="region of interest" description="Disordered" evidence="10">
    <location>
        <begin position="220"/>
        <end position="240"/>
    </location>
</feature>
<feature type="compositionally biased region" description="Acidic residues" evidence="10">
    <location>
        <begin position="1243"/>
        <end position="1254"/>
    </location>
</feature>
<dbReference type="CDD" id="cd20390">
    <property type="entry name" value="Tudor_ARID4_rpt2"/>
    <property type="match status" value="1"/>
</dbReference>
<dbReference type="Gene3D" id="1.10.150.60">
    <property type="entry name" value="ARID DNA-binding domain"/>
    <property type="match status" value="1"/>
</dbReference>
<dbReference type="EMBL" id="AP028910">
    <property type="protein sequence ID" value="BES90154.1"/>
    <property type="molecule type" value="Genomic_DNA"/>
</dbReference>
<feature type="compositionally biased region" description="Basic and acidic residues" evidence="10">
    <location>
        <begin position="1536"/>
        <end position="1558"/>
    </location>
</feature>
<proteinExistence type="predicted"/>
<feature type="compositionally biased region" description="Polar residues" evidence="10">
    <location>
        <begin position="1461"/>
        <end position="1473"/>
    </location>
</feature>
<evidence type="ECO:0000256" key="10">
    <source>
        <dbReference type="SAM" id="MobiDB-lite"/>
    </source>
</evidence>
<feature type="region of interest" description="Disordered" evidence="10">
    <location>
        <begin position="979"/>
        <end position="1001"/>
    </location>
</feature>
<feature type="compositionally biased region" description="Acidic residues" evidence="10">
    <location>
        <begin position="1332"/>
        <end position="1375"/>
    </location>
</feature>
<feature type="compositionally biased region" description="Low complexity" evidence="10">
    <location>
        <begin position="794"/>
        <end position="808"/>
    </location>
</feature>
<reference evidence="12 13" key="1">
    <citation type="submission" date="2023-09" db="EMBL/GenBank/DDBJ databases">
        <title>Nesidiocoris tenuis whole genome shotgun sequence.</title>
        <authorList>
            <person name="Shibata T."/>
            <person name="Shimoda M."/>
            <person name="Kobayashi T."/>
            <person name="Uehara T."/>
        </authorList>
    </citation>
    <scope>NUCLEOTIDE SEQUENCE [LARGE SCALE GENOMIC DNA]</scope>
    <source>
        <strain evidence="12 13">Japan</strain>
    </source>
</reference>
<dbReference type="SMART" id="SM00298">
    <property type="entry name" value="CHROMO"/>
    <property type="match status" value="1"/>
</dbReference>
<feature type="compositionally biased region" description="Basic and acidic residues" evidence="10">
    <location>
        <begin position="1376"/>
        <end position="1385"/>
    </location>
</feature>
<evidence type="ECO:0000256" key="5">
    <source>
        <dbReference type="ARBA" id="ARBA00023015"/>
    </source>
</evidence>
<evidence type="ECO:0000259" key="11">
    <source>
        <dbReference type="PROSITE" id="PS51011"/>
    </source>
</evidence>
<dbReference type="InterPro" id="IPR016197">
    <property type="entry name" value="Chromo-like_dom_sf"/>
</dbReference>
<feature type="compositionally biased region" description="Polar residues" evidence="10">
    <location>
        <begin position="772"/>
        <end position="793"/>
    </location>
</feature>
<dbReference type="InterPro" id="IPR025995">
    <property type="entry name" value="Tudor-knot"/>
</dbReference>
<keyword evidence="2" id="KW-0597">Phosphoprotein</keyword>
<dbReference type="Gene3D" id="2.30.30.140">
    <property type="match status" value="3"/>
</dbReference>
<evidence type="ECO:0000256" key="2">
    <source>
        <dbReference type="ARBA" id="ARBA00022553"/>
    </source>
</evidence>
<feature type="region of interest" description="Disordered" evidence="10">
    <location>
        <begin position="617"/>
        <end position="663"/>
    </location>
</feature>
<dbReference type="SUPFAM" id="SSF54160">
    <property type="entry name" value="Chromo domain-like"/>
    <property type="match status" value="1"/>
</dbReference>
<evidence type="ECO:0000256" key="7">
    <source>
        <dbReference type="ARBA" id="ARBA00023163"/>
    </source>
</evidence>
<feature type="compositionally biased region" description="Basic and acidic residues" evidence="10">
    <location>
        <begin position="228"/>
        <end position="240"/>
    </location>
</feature>
<dbReference type="PANTHER" id="PTHR13964">
    <property type="entry name" value="RBP-RELATED"/>
    <property type="match status" value="1"/>
</dbReference>
<feature type="compositionally biased region" description="Basic and acidic residues" evidence="10">
    <location>
        <begin position="354"/>
        <end position="371"/>
    </location>
</feature>
<keyword evidence="8" id="KW-0539">Nucleus</keyword>
<keyword evidence="5" id="KW-0805">Transcription regulation</keyword>
<dbReference type="InterPro" id="IPR000953">
    <property type="entry name" value="Chromo/chromo_shadow_dom"/>
</dbReference>
<dbReference type="Pfam" id="PF11717">
    <property type="entry name" value="Tudor-knot"/>
    <property type="match status" value="1"/>
</dbReference>
<feature type="region of interest" description="Disordered" evidence="10">
    <location>
        <begin position="740"/>
        <end position="920"/>
    </location>
</feature>
<keyword evidence="9" id="KW-0175">Coiled coil</keyword>
<gene>
    <name evidence="12" type="ORF">NTJ_02962</name>
</gene>
<feature type="compositionally biased region" description="Basic and acidic residues" evidence="10">
    <location>
        <begin position="1662"/>
        <end position="1671"/>
    </location>
</feature>
<keyword evidence="13" id="KW-1185">Reference proteome</keyword>
<evidence type="ECO:0000256" key="1">
    <source>
        <dbReference type="ARBA" id="ARBA00022499"/>
    </source>
</evidence>
<feature type="compositionally biased region" description="Basic and acidic residues" evidence="10">
    <location>
        <begin position="404"/>
        <end position="413"/>
    </location>
</feature>
<feature type="region of interest" description="Disordered" evidence="10">
    <location>
        <begin position="336"/>
        <end position="479"/>
    </location>
</feature>
<feature type="compositionally biased region" description="Basic residues" evidence="10">
    <location>
        <begin position="816"/>
        <end position="825"/>
    </location>
</feature>
<keyword evidence="3" id="KW-0832">Ubl conjugation</keyword>
<dbReference type="SMART" id="SM01014">
    <property type="entry name" value="ARID"/>
    <property type="match status" value="1"/>
</dbReference>
<dbReference type="PANTHER" id="PTHR13964:SF27">
    <property type="entry name" value="HAT-TRICK, ISOFORM D"/>
    <property type="match status" value="1"/>
</dbReference>
<feature type="non-terminal residue" evidence="12">
    <location>
        <position position="1"/>
    </location>
</feature>
<feature type="compositionally biased region" description="Acidic residues" evidence="10">
    <location>
        <begin position="1513"/>
        <end position="1535"/>
    </location>
</feature>
<feature type="region of interest" description="Disordered" evidence="10">
    <location>
        <begin position="1029"/>
        <end position="1208"/>
    </location>
</feature>
<dbReference type="SUPFAM" id="SSF46774">
    <property type="entry name" value="ARID-like"/>
    <property type="match status" value="1"/>
</dbReference>
<dbReference type="InterPro" id="IPR036431">
    <property type="entry name" value="ARID_dom_sf"/>
</dbReference>
<feature type="compositionally biased region" description="Polar residues" evidence="10">
    <location>
        <begin position="836"/>
        <end position="860"/>
    </location>
</feature>
<sequence>ILRTGAIVEARHPDKKEFFEATITKVQDCSQYTVVFDDGDITTLRRTALCLKSGKHFAESETLDQLPLTHPEHFSTPVIGGRRGRRTRIETSAASSDEDTFQQSSDFSNFKETDIGRVVCVEGGEKRKNRDNWFPALIVAPTAQESVAIRVRDEYLVRSFKDGRYYTVPKKEIMEFTREMGAKVETNSLKAAVEKALQFIDRDELPLHWDRDLLLNGVTEPGSDSELGDNHDSSDDDEPEKKDHFVAQLYKFMDENGTPINEEPVICNKDVDLFRLYKVVHNLGGFNRVTNQNNWKSVAVKLGFGFNPVVINMVKQSYRKYLLSFEEWPKRPGCAMQIQPRLSRSRSRLGRGSTPKDRTSPKPASKIEKPEGGVAKTSVGGSTTPVSSPATPASQTSINITPEKNPEKPKEEVNNTPTNPKESAKPSTLSSSKESTAPTQSPKSTVLTGQKEKSALKRNAVPTNAEKTPPPKKSAGAVEAVLDANVKPVLAKEIKVEAGMSKVRNPKFKAPSSESSGDAIAPINKKDIKEEPADEVTIVDEVPSNKEKKRRLAVRTPKKEIPLVKGGKIDCLANTRQKRVIKEKAKSIAASIRARTKSSASSIEALEKVTVSKAKIKEEVTPVAKGSKKEEPVTSCPSADDKKRGRKRKANSGVPEESVTSSAPVALPSIKNISLGDKLKVYYGPTKEAKITSYEAKVLSTKEENGETFYFVHYTGWNTRYDEWIGVERIAENLSWVASKSTKKQSQALNPKFRKRPDCKTPQGKDGPTNPPQSLLSKDQAQQNTTGRQGSVGRSTTPSSIASSSSRSKGTPVSKRPQRKAKQNKKSAEAEEFYSDNGSETGDSKNTVPNMSFDNSQSEASPAESKPNELNESDRMLAASEIKQEKMDEDYNEESAPNEELDNENFEAEEEGDEDLSPFRETVLETVKIKTEVEEIDASEYYYYHRSDEDDDEENDRAGISQIVQDSVMKYEFEDSLGSPLLGFDPPTSEDAAAEDASKGTISTSENVFIDKATKRPGRTFTEVRTYAIKPETVPPEEKDKPKFGIKESATQNESISADTASRNEPAKKPGKSDVPAAVEEHDNSCSALNSEKPAEEAEDIYEFKEPEPFEFESLKLSDDKAKTSKRVATVQQSPPPVSTVAQTTSSLSAASSPHDEIRPVSSSPIAGGSIGKQAQPEAAQPIKAPPTLQAPLPELLKEDLSPSSTPTIQTCEEAFDKICASPLRAATLDSRHIEMLERMDNYDEDDPFDDDSEDRLVISERDSDNGSTASVEAKNKDISLHPPVLTPAITRSEMKTDELNAVPVKLEACEKIEKQSANSAPEKSELTVDDKVEEDEDEEETDVEEQDLLEMIEDDIEEDDEIEAAEEDDNEDEETSKTDVKADASESSSLEDEELAIAPAMPADGSTVNDIEEEEIKDEGDVMYSQSEDVVLCQVEGDDQDQEDDDEEETLGKSEEDESTAVNESVETSTVGNKAIERTTDSNDARLKIVSDIKPFKSSSPSAAVTASAAAAEDDAAGDDEEEEEDEDDEEEELDNRSRDEDELKDDVGPADDKANSGEDENNIESLMCEETIPGSPPSHSDLLAMAESPKVSCGVDAHLKENLAEQGSSDDEEQDDNAKLASESAQKTADSAEDENNIESLMCEETIPGSPPSQNDMLPMDEKMMHDPADQGVKLGHGGSLSSRTEVVISSRPESNLSIEQLRSSPHLSKNDDSPSPTSQHQQMDDDASSVKQEIKQERDNDHEKANITPSTSFKKDGNKSYTSSDGGRSKKPEARAPARRGRRAKKKNEDNPRRKYSRQAKHHGSESDDGFDGGNASNRIDPVKNYVPLGRNFLIPQERLAPLESQQRINLLMQAVQDLRNHYSELKTELATLDKRRKRIRRREREQAARLHSSRNH</sequence>
<keyword evidence="6" id="KW-0238">DNA-binding</keyword>
<feature type="domain" description="ARID" evidence="11">
    <location>
        <begin position="239"/>
        <end position="330"/>
    </location>
</feature>
<feature type="compositionally biased region" description="Acidic residues" evidence="10">
    <location>
        <begin position="887"/>
        <end position="916"/>
    </location>
</feature>
<keyword evidence="1" id="KW-1017">Isopeptide bond</keyword>
<organism evidence="12 13">
    <name type="scientific">Nesidiocoris tenuis</name>
    <dbReference type="NCBI Taxonomy" id="355587"/>
    <lineage>
        <taxon>Eukaryota</taxon>
        <taxon>Metazoa</taxon>
        <taxon>Ecdysozoa</taxon>
        <taxon>Arthropoda</taxon>
        <taxon>Hexapoda</taxon>
        <taxon>Insecta</taxon>
        <taxon>Pterygota</taxon>
        <taxon>Neoptera</taxon>
        <taxon>Paraneoptera</taxon>
        <taxon>Hemiptera</taxon>
        <taxon>Heteroptera</taxon>
        <taxon>Panheteroptera</taxon>
        <taxon>Cimicomorpha</taxon>
        <taxon>Miridae</taxon>
        <taxon>Dicyphina</taxon>
        <taxon>Nesidiocoris</taxon>
    </lineage>
</organism>
<evidence type="ECO:0000313" key="12">
    <source>
        <dbReference type="EMBL" id="BES90154.1"/>
    </source>
</evidence>
<evidence type="ECO:0000256" key="4">
    <source>
        <dbReference type="ARBA" id="ARBA00022853"/>
    </source>
</evidence>
<dbReference type="Pfam" id="PF08169">
    <property type="entry name" value="RBB1NT"/>
    <property type="match status" value="1"/>
</dbReference>
<feature type="compositionally biased region" description="Basic and acidic residues" evidence="10">
    <location>
        <begin position="1255"/>
        <end position="1265"/>
    </location>
</feature>
<feature type="compositionally biased region" description="Basic and acidic residues" evidence="10">
    <location>
        <begin position="1036"/>
        <end position="1046"/>
    </location>
</feature>
<dbReference type="Proteomes" id="UP001307889">
    <property type="component" value="Chromosome 2"/>
</dbReference>
<feature type="coiled-coil region" evidence="9">
    <location>
        <begin position="1852"/>
        <end position="1886"/>
    </location>
</feature>
<feature type="compositionally biased region" description="Basic and acidic residues" evidence="10">
    <location>
        <begin position="1770"/>
        <end position="1779"/>
    </location>
</feature>
<dbReference type="PROSITE" id="PS51011">
    <property type="entry name" value="ARID"/>
    <property type="match status" value="1"/>
</dbReference>
<accession>A0ABN7AFJ9</accession>
<name>A0ABN7AFJ9_9HEMI</name>
<feature type="compositionally biased region" description="Polar residues" evidence="10">
    <location>
        <begin position="416"/>
        <end position="448"/>
    </location>
</feature>
<feature type="compositionally biased region" description="Basic residues" evidence="10">
    <location>
        <begin position="1780"/>
        <end position="1789"/>
    </location>
</feature>
<evidence type="ECO:0000256" key="9">
    <source>
        <dbReference type="SAM" id="Coils"/>
    </source>
</evidence>
<feature type="region of interest" description="Disordered" evidence="10">
    <location>
        <begin position="1240"/>
        <end position="1299"/>
    </location>
</feature>
<dbReference type="InterPro" id="IPR051232">
    <property type="entry name" value="ARID/SWI1_ChromRemod"/>
</dbReference>
<dbReference type="SMART" id="SM00333">
    <property type="entry name" value="TUDOR"/>
    <property type="match status" value="1"/>
</dbReference>
<dbReference type="CDD" id="cd16100">
    <property type="entry name" value="ARID"/>
    <property type="match status" value="1"/>
</dbReference>
<dbReference type="InterPro" id="IPR002999">
    <property type="entry name" value="Tudor"/>
</dbReference>
<feature type="compositionally biased region" description="Polar residues" evidence="10">
    <location>
        <begin position="1694"/>
        <end position="1724"/>
    </location>
</feature>
<feature type="compositionally biased region" description="Polar residues" evidence="10">
    <location>
        <begin position="1049"/>
        <end position="1063"/>
    </location>
</feature>
<evidence type="ECO:0000313" key="13">
    <source>
        <dbReference type="Proteomes" id="UP001307889"/>
    </source>
</evidence>
<protein>
    <submittedName>
        <fullName evidence="12">RBB1NT (NUC162) domain</fullName>
    </submittedName>
</protein>